<dbReference type="GO" id="GO:0005634">
    <property type="term" value="C:nucleus"/>
    <property type="evidence" value="ECO:0000318"/>
    <property type="project" value="GO_Central"/>
</dbReference>
<dbReference type="Gramene" id="TraesJAG1D03G00527310.1">
    <property type="protein sequence ID" value="TraesJAG1D03G00527310.1"/>
    <property type="gene ID" value="TraesJAG1D03G00527310"/>
</dbReference>
<dbReference type="EnsemblPlants" id="TraesCS1D02G300300.1">
    <property type="protein sequence ID" value="TraesCS1D02G300300.1"/>
    <property type="gene ID" value="TraesCS1D02G300300"/>
</dbReference>
<dbReference type="GO" id="GO:0003700">
    <property type="term" value="F:DNA-binding transcription factor activity"/>
    <property type="evidence" value="ECO:0000318"/>
    <property type="project" value="GO_Central"/>
</dbReference>
<dbReference type="SMART" id="SM00774">
    <property type="entry name" value="WRKY"/>
    <property type="match status" value="1"/>
</dbReference>
<dbReference type="Gramene" id="TraesMAC1D03G00526990.1">
    <property type="protein sequence ID" value="TraesMAC1D03G00526990.1"/>
    <property type="gene ID" value="TraesMAC1D03G00526990"/>
</dbReference>
<keyword evidence="2" id="KW-0805">Transcription regulation</keyword>
<dbReference type="STRING" id="4565.A0A3B5ZXY1"/>
<dbReference type="Proteomes" id="UP000019116">
    <property type="component" value="Chromosome 1D"/>
</dbReference>
<protein>
    <recommendedName>
        <fullName evidence="7">WRKY domain-containing protein</fullName>
    </recommendedName>
</protein>
<dbReference type="Pfam" id="PF03106">
    <property type="entry name" value="WRKY"/>
    <property type="match status" value="1"/>
</dbReference>
<dbReference type="Gramene" id="TraesCLE_scaffold_016889_01G000200.1">
    <property type="protein sequence ID" value="TraesCLE_scaffold_016889_01G000200.1"/>
    <property type="gene ID" value="TraesCLE_scaffold_016889_01G000200"/>
</dbReference>
<dbReference type="GO" id="GO:0000976">
    <property type="term" value="F:transcription cis-regulatory region binding"/>
    <property type="evidence" value="ECO:0000318"/>
    <property type="project" value="GO_Central"/>
</dbReference>
<dbReference type="Gene3D" id="2.20.25.80">
    <property type="entry name" value="WRKY domain"/>
    <property type="match status" value="1"/>
</dbReference>
<evidence type="ECO:0000256" key="5">
    <source>
        <dbReference type="ARBA" id="ARBA00023242"/>
    </source>
</evidence>
<organism evidence="8">
    <name type="scientific">Triticum aestivum</name>
    <name type="common">Wheat</name>
    <dbReference type="NCBI Taxonomy" id="4565"/>
    <lineage>
        <taxon>Eukaryota</taxon>
        <taxon>Viridiplantae</taxon>
        <taxon>Streptophyta</taxon>
        <taxon>Embryophyta</taxon>
        <taxon>Tracheophyta</taxon>
        <taxon>Spermatophyta</taxon>
        <taxon>Magnoliopsida</taxon>
        <taxon>Liliopsida</taxon>
        <taxon>Poales</taxon>
        <taxon>Poaceae</taxon>
        <taxon>BOP clade</taxon>
        <taxon>Pooideae</taxon>
        <taxon>Triticodae</taxon>
        <taxon>Triticeae</taxon>
        <taxon>Triticinae</taxon>
        <taxon>Triticum</taxon>
    </lineage>
</organism>
<reference evidence="8" key="2">
    <citation type="submission" date="2018-10" db="UniProtKB">
        <authorList>
            <consortium name="EnsemblPlants"/>
        </authorList>
    </citation>
    <scope>IDENTIFICATION</scope>
</reference>
<dbReference type="Gramene" id="TraesARI1D03G00533600.1">
    <property type="protein sequence ID" value="TraesARI1D03G00533600.1"/>
    <property type="gene ID" value="TraesARI1D03G00533600"/>
</dbReference>
<evidence type="ECO:0000313" key="8">
    <source>
        <dbReference type="EnsemblPlants" id="TraesCS1D02G300300.1"/>
    </source>
</evidence>
<evidence type="ECO:0000256" key="2">
    <source>
        <dbReference type="ARBA" id="ARBA00023015"/>
    </source>
</evidence>
<dbReference type="Gramene" id="TraesPARA_EIv1.0_0297470.1">
    <property type="protein sequence ID" value="TraesPARA_EIv1.0_0297470.1.CDS"/>
    <property type="gene ID" value="TraesPARA_EIv1.0_0297470"/>
</dbReference>
<evidence type="ECO:0000256" key="1">
    <source>
        <dbReference type="ARBA" id="ARBA00004123"/>
    </source>
</evidence>
<dbReference type="AlphaFoldDB" id="A0A3B5ZXY1"/>
<gene>
    <name evidence="8" type="primary">LOC123171124</name>
</gene>
<dbReference type="InterPro" id="IPR003657">
    <property type="entry name" value="WRKY_dom"/>
</dbReference>
<feature type="region of interest" description="Disordered" evidence="6">
    <location>
        <begin position="79"/>
        <end position="101"/>
    </location>
</feature>
<feature type="domain" description="WRKY" evidence="7">
    <location>
        <begin position="111"/>
        <end position="168"/>
    </location>
</feature>
<keyword evidence="5" id="KW-0539">Nucleus</keyword>
<evidence type="ECO:0000259" key="7">
    <source>
        <dbReference type="PROSITE" id="PS50811"/>
    </source>
</evidence>
<keyword evidence="4" id="KW-0804">Transcription</keyword>
<comment type="subcellular location">
    <subcellularLocation>
        <location evidence="1">Nucleus</location>
    </subcellularLocation>
</comment>
<evidence type="ECO:0000256" key="4">
    <source>
        <dbReference type="ARBA" id="ARBA00023163"/>
    </source>
</evidence>
<dbReference type="Gramene" id="TraesCS1D03G0717800.1">
    <property type="protein sequence ID" value="TraesCS1D03G0717800.1.CDS"/>
    <property type="gene ID" value="TraesCS1D03G0717800"/>
</dbReference>
<proteinExistence type="predicted"/>
<name>A0A3B5ZXY1_WHEAT</name>
<dbReference type="Gramene" id="TraesJUL1D03G00530620.1">
    <property type="protein sequence ID" value="TraesJUL1D03G00530620.1"/>
    <property type="gene ID" value="TraesJUL1D03G00530620"/>
</dbReference>
<dbReference type="GO" id="GO:0006355">
    <property type="term" value="P:regulation of DNA-templated transcription"/>
    <property type="evidence" value="ECO:0000318"/>
    <property type="project" value="GO_Central"/>
</dbReference>
<dbReference type="InterPro" id="IPR036576">
    <property type="entry name" value="WRKY_dom_sf"/>
</dbReference>
<evidence type="ECO:0000256" key="3">
    <source>
        <dbReference type="ARBA" id="ARBA00023125"/>
    </source>
</evidence>
<reference evidence="8" key="1">
    <citation type="submission" date="2018-08" db="EMBL/GenBank/DDBJ databases">
        <authorList>
            <person name="Rossello M."/>
        </authorList>
    </citation>
    <scope>NUCLEOTIDE SEQUENCE [LARGE SCALE GENOMIC DNA]</scope>
    <source>
        <strain evidence="8">cv. Chinese Spring</strain>
    </source>
</reference>
<dbReference type="PANTHER" id="PTHR31282">
    <property type="entry name" value="WRKY TRANSCRIPTION FACTOR 21-RELATED"/>
    <property type="match status" value="1"/>
</dbReference>
<dbReference type="Gramene" id="TraesLAC1D03G00530980.1">
    <property type="protein sequence ID" value="TraesLAC1D03G00530980.1"/>
    <property type="gene ID" value="TraesLAC1D03G00530980"/>
</dbReference>
<keyword evidence="3" id="KW-0238">DNA-binding</keyword>
<sequence>MAAFVTPAASVVSELVVRGRESAALLEALLQGGSPQEHGGLRELAAEILLCCGRALAALHGRAGVDAIALASMKRKSSEPYGAAAQTRPKRRMRASSESTATRVEKRWTAEDGLIWRKYGRKEITHSKHPRLYFRCSYKHDIGCPATRQVQQSDDDLSLYVITYFGDHICCQGDGAVAAAEREEEDVKKQPFVINFGSATASSTSGSPWQNSDGGDGRSKISRSPHAVCLPEGRAELGLKVTKVETTSLDSQPAGPAAADLSSSPDVSCPSPAWDPLSCCLEWDQFIESSFDFVGEFINFDGITLYQ</sequence>
<dbReference type="PROSITE" id="PS50811">
    <property type="entry name" value="WRKY"/>
    <property type="match status" value="1"/>
</dbReference>
<dbReference type="InterPro" id="IPR044810">
    <property type="entry name" value="WRKY_plant"/>
</dbReference>
<dbReference type="Gramene" id="TraesWEE_scaffold_028303_01G000200.1">
    <property type="protein sequence ID" value="TraesWEE_scaffold_028303_01G000200.1"/>
    <property type="gene ID" value="TraesWEE_scaffold_028303_01G000200"/>
</dbReference>
<evidence type="ECO:0000313" key="9">
    <source>
        <dbReference type="Proteomes" id="UP000019116"/>
    </source>
</evidence>
<dbReference type="Gramene" id="TraesSTA1D03G00526670.1">
    <property type="protein sequence ID" value="TraesSTA1D03G00526670.1"/>
    <property type="gene ID" value="TraesSTA1D03G00526670"/>
</dbReference>
<dbReference type="OrthoDB" id="2021064at2759"/>
<feature type="region of interest" description="Disordered" evidence="6">
    <location>
        <begin position="199"/>
        <end position="223"/>
    </location>
</feature>
<dbReference type="Gramene" id="TraesRN1D0100762500.1">
    <property type="protein sequence ID" value="TraesRN1D0100762500.1"/>
    <property type="gene ID" value="TraesRN1D0100762500"/>
</dbReference>
<dbReference type="OMA" id="SCKQVES"/>
<dbReference type="Gramene" id="TraesCAD_scaffold_009979_01G000200.1">
    <property type="protein sequence ID" value="TraesCAD_scaffold_009979_01G000200.1"/>
    <property type="gene ID" value="TraesCAD_scaffold_009979_01G000200"/>
</dbReference>
<keyword evidence="9" id="KW-1185">Reference proteome</keyword>
<dbReference type="Gramene" id="TraesCS1D02G300300.1">
    <property type="protein sequence ID" value="TraesCS1D02G300300.1"/>
    <property type="gene ID" value="TraesCS1D02G300300"/>
</dbReference>
<dbReference type="SUPFAM" id="SSF118290">
    <property type="entry name" value="WRKY DNA-binding domain"/>
    <property type="match status" value="1"/>
</dbReference>
<accession>A0A3B5ZXY1</accession>
<dbReference type="RefSeq" id="XP_044444695.1">
    <property type="nucleotide sequence ID" value="XM_044588760.1"/>
</dbReference>
<dbReference type="SMR" id="A0A3B5ZXY1"/>
<dbReference type="Gramene" id="TraesSYM1D03G00534380.1">
    <property type="protein sequence ID" value="TraesSYM1D03G00534380.1"/>
    <property type="gene ID" value="TraesSYM1D03G00534380"/>
</dbReference>
<dbReference type="GeneID" id="123171124"/>
<dbReference type="Gramene" id="TraesNOR1D03G00535570.1">
    <property type="protein sequence ID" value="TraesNOR1D03G00535570.1"/>
    <property type="gene ID" value="TraesNOR1D03G00535570"/>
</dbReference>
<evidence type="ECO:0000256" key="6">
    <source>
        <dbReference type="SAM" id="MobiDB-lite"/>
    </source>
</evidence>
<dbReference type="Gramene" id="TraesROB_scaffold_017699_01G000400.1">
    <property type="protein sequence ID" value="TraesROB_scaffold_017699_01G000400.1"/>
    <property type="gene ID" value="TraesROB_scaffold_017699_01G000400"/>
</dbReference>